<evidence type="ECO:0000313" key="3">
    <source>
        <dbReference type="Proteomes" id="UP000323597"/>
    </source>
</evidence>
<reference evidence="2 3" key="1">
    <citation type="submission" date="2019-07" db="EMBL/GenBank/DDBJ databases">
        <title>WGS assembly of Gossypium mustelinum.</title>
        <authorList>
            <person name="Chen Z.J."/>
            <person name="Sreedasyam A."/>
            <person name="Ando A."/>
            <person name="Song Q."/>
            <person name="De L."/>
            <person name="Hulse-Kemp A."/>
            <person name="Ding M."/>
            <person name="Ye W."/>
            <person name="Kirkbride R."/>
            <person name="Jenkins J."/>
            <person name="Plott C."/>
            <person name="Lovell J."/>
            <person name="Lin Y.-M."/>
            <person name="Vaughn R."/>
            <person name="Liu B."/>
            <person name="Li W."/>
            <person name="Simpson S."/>
            <person name="Scheffler B."/>
            <person name="Saski C."/>
            <person name="Grover C."/>
            <person name="Hu G."/>
            <person name="Conover J."/>
            <person name="Carlson J."/>
            <person name="Shu S."/>
            <person name="Boston L."/>
            <person name="Williams M."/>
            <person name="Peterson D."/>
            <person name="Mcgee K."/>
            <person name="Jones D."/>
            <person name="Wendel J."/>
            <person name="Stelly D."/>
            <person name="Grimwood J."/>
            <person name="Schmutz J."/>
        </authorList>
    </citation>
    <scope>NUCLEOTIDE SEQUENCE [LARGE SCALE GENOMIC DNA]</scope>
    <source>
        <strain evidence="2">1408120.09</strain>
    </source>
</reference>
<accession>A0A5D2YRN7</accession>
<dbReference type="AlphaFoldDB" id="A0A5D2YRN7"/>
<dbReference type="Proteomes" id="UP000323597">
    <property type="component" value="Chromosome A06"/>
</dbReference>
<proteinExistence type="predicted"/>
<gene>
    <name evidence="2" type="ORF">E1A91_A06G043300v1</name>
</gene>
<protein>
    <submittedName>
        <fullName evidence="2">Uncharacterized protein</fullName>
    </submittedName>
</protein>
<name>A0A5D2YRN7_GOSMU</name>
<evidence type="ECO:0000256" key="1">
    <source>
        <dbReference type="SAM" id="MobiDB-lite"/>
    </source>
</evidence>
<organism evidence="2 3">
    <name type="scientific">Gossypium mustelinum</name>
    <name type="common">Cotton</name>
    <name type="synonym">Gossypium caicoense</name>
    <dbReference type="NCBI Taxonomy" id="34275"/>
    <lineage>
        <taxon>Eukaryota</taxon>
        <taxon>Viridiplantae</taxon>
        <taxon>Streptophyta</taxon>
        <taxon>Embryophyta</taxon>
        <taxon>Tracheophyta</taxon>
        <taxon>Spermatophyta</taxon>
        <taxon>Magnoliopsida</taxon>
        <taxon>eudicotyledons</taxon>
        <taxon>Gunneridae</taxon>
        <taxon>Pentapetalae</taxon>
        <taxon>rosids</taxon>
        <taxon>malvids</taxon>
        <taxon>Malvales</taxon>
        <taxon>Malvaceae</taxon>
        <taxon>Malvoideae</taxon>
        <taxon>Gossypium</taxon>
    </lineage>
</organism>
<keyword evidence="3" id="KW-1185">Reference proteome</keyword>
<dbReference type="EMBL" id="CM017641">
    <property type="protein sequence ID" value="TYJ29048.1"/>
    <property type="molecule type" value="Genomic_DNA"/>
</dbReference>
<evidence type="ECO:0000313" key="2">
    <source>
        <dbReference type="EMBL" id="TYJ29048.1"/>
    </source>
</evidence>
<sequence length="103" mass="11744">MLHSTTHTSFSPSFFPCFSSMSELLANSKEEKSPQEESQPSKANHMPSPNLNVLLPQPRFPVNSNDDSYSEYETDEYFGDEDSADKKQEELIMQLEFRVSVFG</sequence>
<feature type="region of interest" description="Disordered" evidence="1">
    <location>
        <begin position="26"/>
        <end position="74"/>
    </location>
</feature>